<dbReference type="EMBL" id="GG738906">
    <property type="protein sequence ID" value="EFC38615.1"/>
    <property type="molecule type" value="Genomic_DNA"/>
</dbReference>
<dbReference type="InterPro" id="IPR053376">
    <property type="entry name" value="Serine_acetyltransferase"/>
</dbReference>
<evidence type="ECO:0000256" key="3">
    <source>
        <dbReference type="ARBA" id="ARBA00022605"/>
    </source>
</evidence>
<dbReference type="InterPro" id="IPR011004">
    <property type="entry name" value="Trimer_LpxA-like_sf"/>
</dbReference>
<keyword evidence="9" id="KW-1185">Reference proteome</keyword>
<dbReference type="GeneID" id="8853939"/>
<sequence length="494" mass="53610">MSTTLNKVVVPDDNSSSKHLHHHSGSSSSSPLNKIKASYADLVVLGSVGNSSEDESFSKNSHPIVNQPTEKPSVIALEGEQLLHSLSKLSTTKQKPHTIEEHTESVCVCSEPIWSQLKSDVSVIIDNDPAFDNYLELILYPGLWAILTYRIAHLLYYIIDPQNSNSNFLLLACKILRFVAKLMCIISRSWTGIEIHPGARIGKGFFIDHGCGVVIGETAILGNYCTLYQGVTLGGTGKETGKRHPTLGDNVLVGAGSKVLGNIIIGSNVKIGAGSVVVKDAPSDCTLVGIPARCIKDKKSSTAGYADTNTGASSEAIADNGTKLIDNNIVKLVNNNQSSEKPKKLVVDTTVPPNSESVNDESVLSPSSIITMALNSLSKKPQQQGNNSSTVYQYDDIDAQAIRALYIREKRLEQELKYLRSKLKLIGIDSSDDEEQTKPTFNKLRKKKKATTTQQTKQETYTEEITAGVDNDEECFRVLFESTGQIDLIDGGGI</sequence>
<feature type="region of interest" description="Disordered" evidence="7">
    <location>
        <begin position="1"/>
        <end position="32"/>
    </location>
</feature>
<dbReference type="SUPFAM" id="SSF51161">
    <property type="entry name" value="Trimeric LpxA-like enzymes"/>
    <property type="match status" value="1"/>
</dbReference>
<dbReference type="GO" id="GO:0006790">
    <property type="term" value="P:sulfur compound metabolic process"/>
    <property type="evidence" value="ECO:0007669"/>
    <property type="project" value="UniProtKB-ARBA"/>
</dbReference>
<dbReference type="FunFam" id="2.160.10.10:FF:000007">
    <property type="entry name" value="Serine acetyltransferase"/>
    <property type="match status" value="1"/>
</dbReference>
<dbReference type="EC" id="2.3.1.30" evidence="2"/>
<dbReference type="GO" id="GO:0170033">
    <property type="term" value="P:L-amino acid metabolic process"/>
    <property type="evidence" value="ECO:0007669"/>
    <property type="project" value="UniProtKB-ARBA"/>
</dbReference>
<dbReference type="Pfam" id="PF00132">
    <property type="entry name" value="Hexapep"/>
    <property type="match status" value="1"/>
</dbReference>
<accession>D2VX44</accession>
<dbReference type="InParanoid" id="D2VX44"/>
<dbReference type="PANTHER" id="PTHR42811">
    <property type="entry name" value="SERINE ACETYLTRANSFERASE"/>
    <property type="match status" value="1"/>
</dbReference>
<keyword evidence="3" id="KW-0028">Amino-acid biosynthesis</keyword>
<protein>
    <recommendedName>
        <fullName evidence="2">serine O-acetyltransferase</fullName>
        <ecNumber evidence="2">2.3.1.30</ecNumber>
    </recommendedName>
</protein>
<dbReference type="InterPro" id="IPR042122">
    <property type="entry name" value="Ser_AcTrfase_N_sf"/>
</dbReference>
<evidence type="ECO:0000256" key="4">
    <source>
        <dbReference type="ARBA" id="ARBA00022679"/>
    </source>
</evidence>
<keyword evidence="4" id="KW-0808">Transferase</keyword>
<dbReference type="VEuPathDB" id="AmoebaDB:NAEGRDRAFT_81554"/>
<dbReference type="Gene3D" id="2.160.10.10">
    <property type="entry name" value="Hexapeptide repeat proteins"/>
    <property type="match status" value="1"/>
</dbReference>
<dbReference type="STRING" id="5762.D2VX44"/>
<dbReference type="eggNOG" id="KOG4750">
    <property type="taxonomic scope" value="Eukaryota"/>
</dbReference>
<evidence type="ECO:0000256" key="6">
    <source>
        <dbReference type="ARBA" id="ARBA00049486"/>
    </source>
</evidence>
<dbReference type="OrthoDB" id="25818at2759"/>
<dbReference type="AlphaFoldDB" id="D2VX44"/>
<feature type="region of interest" description="Disordered" evidence="7">
    <location>
        <begin position="432"/>
        <end position="459"/>
    </location>
</feature>
<comment type="similarity">
    <text evidence="1">Belongs to the transferase hexapeptide repeat family.</text>
</comment>
<evidence type="ECO:0000313" key="8">
    <source>
        <dbReference type="EMBL" id="EFC38615.1"/>
    </source>
</evidence>
<dbReference type="Gene3D" id="1.10.3130.10">
    <property type="entry name" value="serine acetyltransferase, domain 1"/>
    <property type="match status" value="1"/>
</dbReference>
<dbReference type="Proteomes" id="UP000006671">
    <property type="component" value="Unassembled WGS sequence"/>
</dbReference>
<comment type="catalytic activity">
    <reaction evidence="6">
        <text>L-serine + acetyl-CoA = O-acetyl-L-serine + CoA</text>
        <dbReference type="Rhea" id="RHEA:24560"/>
        <dbReference type="ChEBI" id="CHEBI:33384"/>
        <dbReference type="ChEBI" id="CHEBI:57287"/>
        <dbReference type="ChEBI" id="CHEBI:57288"/>
        <dbReference type="ChEBI" id="CHEBI:58340"/>
        <dbReference type="EC" id="2.3.1.30"/>
    </reaction>
</comment>
<dbReference type="NCBIfam" id="NF041874">
    <property type="entry name" value="EPS_EpsC"/>
    <property type="match status" value="1"/>
</dbReference>
<dbReference type="RefSeq" id="XP_002671359.1">
    <property type="nucleotide sequence ID" value="XM_002671313.1"/>
</dbReference>
<dbReference type="GO" id="GO:0009001">
    <property type="term" value="F:serine O-acetyltransferase activity"/>
    <property type="evidence" value="ECO:0007669"/>
    <property type="project" value="UniProtKB-EC"/>
</dbReference>
<evidence type="ECO:0000313" key="9">
    <source>
        <dbReference type="Proteomes" id="UP000006671"/>
    </source>
</evidence>
<dbReference type="InterPro" id="IPR001451">
    <property type="entry name" value="Hexapep"/>
</dbReference>
<evidence type="ECO:0000256" key="1">
    <source>
        <dbReference type="ARBA" id="ARBA00007274"/>
    </source>
</evidence>
<evidence type="ECO:0000256" key="7">
    <source>
        <dbReference type="SAM" id="MobiDB-lite"/>
    </source>
</evidence>
<dbReference type="CDD" id="cd03354">
    <property type="entry name" value="LbH_SAT"/>
    <property type="match status" value="1"/>
</dbReference>
<dbReference type="InterPro" id="IPR045304">
    <property type="entry name" value="LbH_SAT"/>
</dbReference>
<evidence type="ECO:0000256" key="5">
    <source>
        <dbReference type="ARBA" id="ARBA00023315"/>
    </source>
</evidence>
<gene>
    <name evidence="8" type="ORF">NAEGRDRAFT_81554</name>
</gene>
<keyword evidence="5" id="KW-0012">Acyltransferase</keyword>
<dbReference type="KEGG" id="ngr:NAEGRDRAFT_81554"/>
<name>D2VX44_NAEGR</name>
<evidence type="ECO:0000256" key="2">
    <source>
        <dbReference type="ARBA" id="ARBA00013266"/>
    </source>
</evidence>
<dbReference type="GO" id="GO:1901607">
    <property type="term" value="P:alpha-amino acid biosynthetic process"/>
    <property type="evidence" value="ECO:0007669"/>
    <property type="project" value="UniProtKB-ARBA"/>
</dbReference>
<reference evidence="8 9" key="1">
    <citation type="journal article" date="2010" name="Cell">
        <title>The genome of Naegleria gruberi illuminates early eukaryotic versatility.</title>
        <authorList>
            <person name="Fritz-Laylin L.K."/>
            <person name="Prochnik S.E."/>
            <person name="Ginger M.L."/>
            <person name="Dacks J.B."/>
            <person name="Carpenter M.L."/>
            <person name="Field M.C."/>
            <person name="Kuo A."/>
            <person name="Paredez A."/>
            <person name="Chapman J."/>
            <person name="Pham J."/>
            <person name="Shu S."/>
            <person name="Neupane R."/>
            <person name="Cipriano M."/>
            <person name="Mancuso J."/>
            <person name="Tu H."/>
            <person name="Salamov A."/>
            <person name="Lindquist E."/>
            <person name="Shapiro H."/>
            <person name="Lucas S."/>
            <person name="Grigoriev I.V."/>
            <person name="Cande W.Z."/>
            <person name="Fulton C."/>
            <person name="Rokhsar D.S."/>
            <person name="Dawson S.C."/>
        </authorList>
    </citation>
    <scope>NUCLEOTIDE SEQUENCE [LARGE SCALE GENOMIC DNA]</scope>
    <source>
        <strain evidence="8 9">NEG-M</strain>
    </source>
</reference>
<dbReference type="GO" id="GO:0170039">
    <property type="term" value="P:proteinogenic amino acid metabolic process"/>
    <property type="evidence" value="ECO:0007669"/>
    <property type="project" value="UniProtKB-ARBA"/>
</dbReference>
<organism evidence="9">
    <name type="scientific">Naegleria gruberi</name>
    <name type="common">Amoeba</name>
    <dbReference type="NCBI Taxonomy" id="5762"/>
    <lineage>
        <taxon>Eukaryota</taxon>
        <taxon>Discoba</taxon>
        <taxon>Heterolobosea</taxon>
        <taxon>Tetramitia</taxon>
        <taxon>Eutetramitia</taxon>
        <taxon>Vahlkampfiidae</taxon>
        <taxon>Naegleria</taxon>
    </lineage>
</organism>
<proteinExistence type="inferred from homology"/>